<dbReference type="InterPro" id="IPR026392">
    <property type="entry name" value="Exo/Archaeosortase_dom"/>
</dbReference>
<feature type="transmembrane region" description="Helical" evidence="8">
    <location>
        <begin position="21"/>
        <end position="46"/>
    </location>
</feature>
<protein>
    <submittedName>
        <fullName evidence="10">Exosortase A</fullName>
        <ecNumber evidence="10">3.4.22.-</ecNumber>
    </submittedName>
</protein>
<keyword evidence="4 8" id="KW-0812">Transmembrane</keyword>
<dbReference type="NCBIfam" id="TIGR02914">
    <property type="entry name" value="EpsI_fam"/>
    <property type="match status" value="1"/>
</dbReference>
<keyword evidence="11" id="KW-1185">Reference proteome</keyword>
<accession>A0ABV7PLH4</accession>
<dbReference type="NCBIfam" id="TIGR02602">
    <property type="entry name" value="8TM_EpsH"/>
    <property type="match status" value="1"/>
</dbReference>
<keyword evidence="5 10" id="KW-0378">Hydrolase</keyword>
<feature type="transmembrane region" description="Helical" evidence="8">
    <location>
        <begin position="80"/>
        <end position="99"/>
    </location>
</feature>
<evidence type="ECO:0000313" key="10">
    <source>
        <dbReference type="EMBL" id="MFC3460100.1"/>
    </source>
</evidence>
<proteinExistence type="predicted"/>
<feature type="transmembrane region" description="Helical" evidence="8">
    <location>
        <begin position="260"/>
        <end position="280"/>
    </location>
</feature>
<feature type="transmembrane region" description="Helical" evidence="8">
    <location>
        <begin position="136"/>
        <end position="154"/>
    </location>
</feature>
<dbReference type="EMBL" id="JBHRVV010000001">
    <property type="protein sequence ID" value="MFC3460100.1"/>
    <property type="molecule type" value="Genomic_DNA"/>
</dbReference>
<keyword evidence="3" id="KW-0645">Protease</keyword>
<evidence type="ECO:0000256" key="7">
    <source>
        <dbReference type="ARBA" id="ARBA00023136"/>
    </source>
</evidence>
<dbReference type="InterPro" id="IPR019127">
    <property type="entry name" value="Exosortase"/>
</dbReference>
<dbReference type="GO" id="GO:0016787">
    <property type="term" value="F:hydrolase activity"/>
    <property type="evidence" value="ECO:0007669"/>
    <property type="project" value="UniProtKB-KW"/>
</dbReference>
<evidence type="ECO:0000256" key="4">
    <source>
        <dbReference type="ARBA" id="ARBA00022692"/>
    </source>
</evidence>
<evidence type="ECO:0000256" key="2">
    <source>
        <dbReference type="ARBA" id="ARBA00022475"/>
    </source>
</evidence>
<reference evidence="11" key="1">
    <citation type="journal article" date="2019" name="Int. J. Syst. Evol. Microbiol.">
        <title>The Global Catalogue of Microorganisms (GCM) 10K type strain sequencing project: providing services to taxonomists for standard genome sequencing and annotation.</title>
        <authorList>
            <consortium name="The Broad Institute Genomics Platform"/>
            <consortium name="The Broad Institute Genome Sequencing Center for Infectious Disease"/>
            <person name="Wu L."/>
            <person name="Ma J."/>
        </authorList>
    </citation>
    <scope>NUCLEOTIDE SEQUENCE [LARGE SCALE GENOMIC DNA]</scope>
    <source>
        <strain evidence="11">CCM 7480</strain>
    </source>
</reference>
<dbReference type="InterPro" id="IPR014263">
    <property type="entry name" value="Methanolan_biosynth_EpsI"/>
</dbReference>
<keyword evidence="7 8" id="KW-0472">Membrane</keyword>
<keyword evidence="2" id="KW-1003">Cell membrane</keyword>
<comment type="caution">
    <text evidence="10">The sequence shown here is derived from an EMBL/GenBank/DDBJ whole genome shotgun (WGS) entry which is preliminary data.</text>
</comment>
<dbReference type="Pfam" id="PF09721">
    <property type="entry name" value="Exosortase_EpsH"/>
    <property type="match status" value="1"/>
</dbReference>
<dbReference type="InterPro" id="IPR013426">
    <property type="entry name" value="EpsH-like"/>
</dbReference>
<name>A0ABV7PLH4_9BURK</name>
<feature type="transmembrane region" description="Helical" evidence="8">
    <location>
        <begin position="220"/>
        <end position="240"/>
    </location>
</feature>
<sequence>MLMNDTQALSGAARERMSVPTVAIIVAALLAPLLLYWSTAASIVSVWNSSETFAHGYAIAPISLWLIWRRREVFKQIPVAPWWPALVLLALCGAGWLVARAGEVGVVMQYAFVAMFPVMALALLGRRLAGALTFPLLFLLFAVPFGEVFVQPLINFTADFTVAAVRATGIPVLRNGTMFELPTGNWSVVEACSGVRYLISSITLGCLYAYLSYRSNWRRALFIGLSIVVPIIANGLRAYMIVMIGHTSDMALATGVDHLIYGWLFFGLVMFVMFWIGSYWREDDPVTTSAAAAKATSAPAPARPVLGAAIAAVLVCAMWPALAVISDKAAHNPAPVALDGARLASTSTGMPTWSPDYLAPDATLKGAYTAAGAPVSLNVLYYRNQGPDKRLISSVNRVDNRKEGFQHVASSKRVESIGGRELALRETRVRGAQGNFLVWHWNWVDGRFTANDYIGKLWQAQAKLMMHGDDGAALMVATPVGEHPESARAALRAFLGANLAPLEATLEAARGK</sequence>
<dbReference type="InterPro" id="IPR017540">
    <property type="entry name" value="Exosortase-1"/>
</dbReference>
<evidence type="ECO:0000256" key="8">
    <source>
        <dbReference type="SAM" id="Phobius"/>
    </source>
</evidence>
<feature type="transmembrane region" description="Helical" evidence="8">
    <location>
        <begin position="105"/>
        <end position="124"/>
    </location>
</feature>
<evidence type="ECO:0000256" key="5">
    <source>
        <dbReference type="ARBA" id="ARBA00022801"/>
    </source>
</evidence>
<feature type="transmembrane region" description="Helical" evidence="8">
    <location>
        <begin position="195"/>
        <end position="213"/>
    </location>
</feature>
<evidence type="ECO:0000256" key="6">
    <source>
        <dbReference type="ARBA" id="ARBA00022989"/>
    </source>
</evidence>
<evidence type="ECO:0000259" key="9">
    <source>
        <dbReference type="Pfam" id="PF11984"/>
    </source>
</evidence>
<feature type="domain" description="Methanolan biosynthesis EpsI" evidence="9">
    <location>
        <begin position="312"/>
        <end position="504"/>
    </location>
</feature>
<feature type="transmembrane region" description="Helical" evidence="8">
    <location>
        <begin position="52"/>
        <end position="68"/>
    </location>
</feature>
<evidence type="ECO:0000313" key="11">
    <source>
        <dbReference type="Proteomes" id="UP001595665"/>
    </source>
</evidence>
<evidence type="ECO:0000256" key="1">
    <source>
        <dbReference type="ARBA" id="ARBA00004651"/>
    </source>
</evidence>
<organism evidence="10 11">
    <name type="scientific">Massilia haematophila</name>
    <dbReference type="NCBI Taxonomy" id="457923"/>
    <lineage>
        <taxon>Bacteria</taxon>
        <taxon>Pseudomonadati</taxon>
        <taxon>Pseudomonadota</taxon>
        <taxon>Betaproteobacteria</taxon>
        <taxon>Burkholderiales</taxon>
        <taxon>Oxalobacteraceae</taxon>
        <taxon>Telluria group</taxon>
        <taxon>Massilia</taxon>
    </lineage>
</organism>
<feature type="transmembrane region" description="Helical" evidence="8">
    <location>
        <begin position="301"/>
        <end position="322"/>
    </location>
</feature>
<dbReference type="Pfam" id="PF11984">
    <property type="entry name" value="DUF3485"/>
    <property type="match status" value="1"/>
</dbReference>
<dbReference type="Proteomes" id="UP001595665">
    <property type="component" value="Unassembled WGS sequence"/>
</dbReference>
<dbReference type="NCBIfam" id="TIGR03109">
    <property type="entry name" value="exosort_XrtA"/>
    <property type="match status" value="1"/>
</dbReference>
<dbReference type="EC" id="3.4.22.-" evidence="10"/>
<comment type="subcellular location">
    <subcellularLocation>
        <location evidence="1">Cell membrane</location>
        <topology evidence="1">Multi-pass membrane protein</topology>
    </subcellularLocation>
</comment>
<keyword evidence="6 8" id="KW-1133">Transmembrane helix</keyword>
<dbReference type="NCBIfam" id="TIGR04178">
    <property type="entry name" value="exo_archaeo"/>
    <property type="match status" value="1"/>
</dbReference>
<gene>
    <name evidence="10" type="primary">xrtA</name>
    <name evidence="10" type="ORF">ACFOPH_17855</name>
</gene>
<dbReference type="RefSeq" id="WP_379736719.1">
    <property type="nucleotide sequence ID" value="NZ_JBHRVV010000001.1"/>
</dbReference>
<evidence type="ECO:0000256" key="3">
    <source>
        <dbReference type="ARBA" id="ARBA00022670"/>
    </source>
</evidence>